<dbReference type="EC" id="2.7.1.160" evidence="3"/>
<gene>
    <name evidence="9" type="ORF">MVEN_02534200</name>
    <name evidence="8" type="ORF">MVEN_02617800</name>
</gene>
<dbReference type="GO" id="GO:0006388">
    <property type="term" value="P:tRNA splicing, via endonucleolytic cleavage and ligation"/>
    <property type="evidence" value="ECO:0007669"/>
    <property type="project" value="TreeGrafter"/>
</dbReference>
<comment type="caution">
    <text evidence="8">The sequence shown here is derived from an EMBL/GenBank/DDBJ whole genome shotgun (WGS) entry which is preliminary data.</text>
</comment>
<feature type="compositionally biased region" description="Basic and acidic residues" evidence="7">
    <location>
        <begin position="265"/>
        <end position="281"/>
    </location>
</feature>
<dbReference type="Pfam" id="PF01885">
    <property type="entry name" value="PTS_2-RNA"/>
    <property type="match status" value="1"/>
</dbReference>
<evidence type="ECO:0000256" key="2">
    <source>
        <dbReference type="ARBA" id="ARBA00009836"/>
    </source>
</evidence>
<reference evidence="8" key="1">
    <citation type="submission" date="2020-05" db="EMBL/GenBank/DDBJ databases">
        <title>Mycena genomes resolve the evolution of fungal bioluminescence.</title>
        <authorList>
            <person name="Tsai I.J."/>
        </authorList>
    </citation>
    <scope>NUCLEOTIDE SEQUENCE</scope>
    <source>
        <strain evidence="8">CCC161011</strain>
    </source>
</reference>
<dbReference type="Proteomes" id="UP000620124">
    <property type="component" value="Unassembled WGS sequence"/>
</dbReference>
<sequence length="298" mass="34679">MFRAYSGPAEQPPPPPKRWPARQRRERKPVDAHQMRVSRQLSRLMRYGPRYGFLPTRSNGYVNVEALLNHMSFRGVNFETLEKVVREDQKSRYHLAYEPWYNKSSSWWIRANPESRESETNPDTSLDLRRIRSASEIPMAVHGTSLSAWEAIAKQPGLHRMTRNYIHLAKGVVGDMVNGMQTPSEVLISIDVARAIEADIKFYVSPTGVILTPGNEMGYLERRFFLRVERVKVRTNPVPGWERRGEEDKSRREGNVDKPPPSPEEVSKQRLMQSKEKESGKVRRPAAFLRLLYHRFFY</sequence>
<evidence type="ECO:0000313" key="10">
    <source>
        <dbReference type="Proteomes" id="UP000620124"/>
    </source>
</evidence>
<proteinExistence type="inferred from homology"/>
<dbReference type="Gene3D" id="3.20.170.30">
    <property type="match status" value="1"/>
</dbReference>
<feature type="region of interest" description="Disordered" evidence="7">
    <location>
        <begin position="1"/>
        <end position="35"/>
    </location>
</feature>
<dbReference type="OrthoDB" id="419694at2759"/>
<keyword evidence="10" id="KW-1185">Reference proteome</keyword>
<dbReference type="InterPro" id="IPR002745">
    <property type="entry name" value="Ptrans_KptA/Tpt1"/>
</dbReference>
<evidence type="ECO:0000256" key="7">
    <source>
        <dbReference type="SAM" id="MobiDB-lite"/>
    </source>
</evidence>
<dbReference type="Gene3D" id="1.10.10.970">
    <property type="entry name" value="RNA 2'-phosphotransferase, Tpt1/KptA family, N-terminal domain"/>
    <property type="match status" value="1"/>
</dbReference>
<dbReference type="AlphaFoldDB" id="A0A8H6WR15"/>
<comment type="similarity">
    <text evidence="2">Belongs to the KptA/TPT1 family.</text>
</comment>
<evidence type="ECO:0000313" key="9">
    <source>
        <dbReference type="EMBL" id="KAF7329041.1"/>
    </source>
</evidence>
<evidence type="ECO:0000256" key="5">
    <source>
        <dbReference type="ARBA" id="ARBA00023027"/>
    </source>
</evidence>
<dbReference type="PANTHER" id="PTHR12684">
    <property type="entry name" value="PUTATIVE PHOSPHOTRANSFERASE"/>
    <property type="match status" value="1"/>
</dbReference>
<dbReference type="EMBL" id="JACAZI010000048">
    <property type="protein sequence ID" value="KAF7326401.1"/>
    <property type="molecule type" value="Genomic_DNA"/>
</dbReference>
<comment type="catalytic activity">
    <reaction evidence="6">
        <text>2'-phospho-[ligated tRNA] + NAD(+) = mature tRNA + ADP-alpha-D-ribose 1'',2''-cyclic phosphate + nicotinamide</text>
        <dbReference type="Rhea" id="RHEA:23324"/>
        <dbReference type="Rhea" id="RHEA-COMP:11106"/>
        <dbReference type="Rhea" id="RHEA-COMP:11107"/>
        <dbReference type="ChEBI" id="CHEBI:17154"/>
        <dbReference type="ChEBI" id="CHEBI:57540"/>
        <dbReference type="ChEBI" id="CHEBI:76596"/>
        <dbReference type="ChEBI" id="CHEBI:82883"/>
        <dbReference type="ChEBI" id="CHEBI:85027"/>
        <dbReference type="EC" id="2.7.1.160"/>
    </reaction>
</comment>
<keyword evidence="5" id="KW-0520">NAD</keyword>
<dbReference type="SUPFAM" id="SSF56399">
    <property type="entry name" value="ADP-ribosylation"/>
    <property type="match status" value="1"/>
</dbReference>
<protein>
    <recommendedName>
        <fullName evidence="3">2'-phosphotransferase</fullName>
        <ecNumber evidence="3">2.7.1.160</ecNumber>
    </recommendedName>
</protein>
<dbReference type="GO" id="GO:0000215">
    <property type="term" value="F:tRNA 2'-phosphotransferase activity"/>
    <property type="evidence" value="ECO:0007669"/>
    <property type="project" value="UniProtKB-EC"/>
</dbReference>
<dbReference type="PANTHER" id="PTHR12684:SF2">
    <property type="entry name" value="TRNA 2'-PHOSPHOTRANSFERASE 1"/>
    <property type="match status" value="1"/>
</dbReference>
<dbReference type="EMBL" id="JACAZI010000034">
    <property type="protein sequence ID" value="KAF7329041.1"/>
    <property type="molecule type" value="Genomic_DNA"/>
</dbReference>
<dbReference type="InterPro" id="IPR042080">
    <property type="entry name" value="RNA_2'-PTrans_N"/>
</dbReference>
<evidence type="ECO:0000256" key="6">
    <source>
        <dbReference type="ARBA" id="ARBA00047949"/>
    </source>
</evidence>
<dbReference type="InterPro" id="IPR042081">
    <property type="entry name" value="RNA_2'-PTrans_C"/>
</dbReference>
<accession>A0A8H6WR15</accession>
<evidence type="ECO:0000256" key="4">
    <source>
        <dbReference type="ARBA" id="ARBA00022679"/>
    </source>
</evidence>
<keyword evidence="4 8" id="KW-0808">Transferase</keyword>
<name>A0A8H6WR15_9AGAR</name>
<evidence type="ECO:0000256" key="1">
    <source>
        <dbReference type="ARBA" id="ARBA00003343"/>
    </source>
</evidence>
<organism evidence="8 10">
    <name type="scientific">Mycena venus</name>
    <dbReference type="NCBI Taxonomy" id="2733690"/>
    <lineage>
        <taxon>Eukaryota</taxon>
        <taxon>Fungi</taxon>
        <taxon>Dikarya</taxon>
        <taxon>Basidiomycota</taxon>
        <taxon>Agaricomycotina</taxon>
        <taxon>Agaricomycetes</taxon>
        <taxon>Agaricomycetidae</taxon>
        <taxon>Agaricales</taxon>
        <taxon>Marasmiineae</taxon>
        <taxon>Mycenaceae</taxon>
        <taxon>Mycena</taxon>
    </lineage>
</organism>
<comment type="function">
    <text evidence="1">Catalyzes the last step of tRNA splicing, the transfer of the splice junction 2'-phosphate from ligated tRNA to NAD to produce ADP-ribose 1''-2'' cyclic phosphate.</text>
</comment>
<evidence type="ECO:0000313" key="8">
    <source>
        <dbReference type="EMBL" id="KAF7326401.1"/>
    </source>
</evidence>
<feature type="compositionally biased region" description="Basic and acidic residues" evidence="7">
    <location>
        <begin position="241"/>
        <end position="256"/>
    </location>
</feature>
<evidence type="ECO:0000256" key="3">
    <source>
        <dbReference type="ARBA" id="ARBA00012007"/>
    </source>
</evidence>
<feature type="region of interest" description="Disordered" evidence="7">
    <location>
        <begin position="238"/>
        <end position="282"/>
    </location>
</feature>